<name>A0A9P8JSR1_AURME</name>
<evidence type="ECO:0000256" key="2">
    <source>
        <dbReference type="SAM" id="MobiDB-lite"/>
    </source>
</evidence>
<dbReference type="EMBL" id="JAHFXS010001399">
    <property type="protein sequence ID" value="KAG9977747.1"/>
    <property type="molecule type" value="Genomic_DNA"/>
</dbReference>
<feature type="coiled-coil region" evidence="1">
    <location>
        <begin position="234"/>
        <end position="262"/>
    </location>
</feature>
<organism evidence="4 5">
    <name type="scientific">Aureobasidium melanogenum</name>
    <name type="common">Aureobasidium pullulans var. melanogenum</name>
    <dbReference type="NCBI Taxonomy" id="46634"/>
    <lineage>
        <taxon>Eukaryota</taxon>
        <taxon>Fungi</taxon>
        <taxon>Dikarya</taxon>
        <taxon>Ascomycota</taxon>
        <taxon>Pezizomycotina</taxon>
        <taxon>Dothideomycetes</taxon>
        <taxon>Dothideomycetidae</taxon>
        <taxon>Dothideales</taxon>
        <taxon>Saccotheciaceae</taxon>
        <taxon>Aureobasidium</taxon>
    </lineage>
</organism>
<reference evidence="4" key="1">
    <citation type="journal article" date="2021" name="J Fungi (Basel)">
        <title>Virulence traits and population genomics of the black yeast Aureobasidium melanogenum.</title>
        <authorList>
            <person name="Cernosa A."/>
            <person name="Sun X."/>
            <person name="Gostincar C."/>
            <person name="Fang C."/>
            <person name="Gunde-Cimerman N."/>
            <person name="Song Z."/>
        </authorList>
    </citation>
    <scope>NUCLEOTIDE SEQUENCE</scope>
    <source>
        <strain evidence="4">EXF-9298</strain>
    </source>
</reference>
<dbReference type="InterPro" id="IPR056143">
    <property type="entry name" value="DUF7726"/>
</dbReference>
<feature type="domain" description="DUF7726" evidence="3">
    <location>
        <begin position="335"/>
        <end position="406"/>
    </location>
</feature>
<evidence type="ECO:0000259" key="3">
    <source>
        <dbReference type="Pfam" id="PF24852"/>
    </source>
</evidence>
<protein>
    <recommendedName>
        <fullName evidence="3">DUF7726 domain-containing protein</fullName>
    </recommendedName>
</protein>
<gene>
    <name evidence="4" type="ORF">KCU98_g9860</name>
</gene>
<evidence type="ECO:0000313" key="4">
    <source>
        <dbReference type="EMBL" id="KAG9977747.1"/>
    </source>
</evidence>
<reference evidence="4" key="2">
    <citation type="submission" date="2021-08" db="EMBL/GenBank/DDBJ databases">
        <authorList>
            <person name="Gostincar C."/>
            <person name="Sun X."/>
            <person name="Song Z."/>
            <person name="Gunde-Cimerman N."/>
        </authorList>
    </citation>
    <scope>NUCLEOTIDE SEQUENCE</scope>
    <source>
        <strain evidence="4">EXF-9298</strain>
    </source>
</reference>
<evidence type="ECO:0000256" key="1">
    <source>
        <dbReference type="SAM" id="Coils"/>
    </source>
</evidence>
<keyword evidence="1" id="KW-0175">Coiled coil</keyword>
<keyword evidence="5" id="KW-1185">Reference proteome</keyword>
<feature type="non-terminal residue" evidence="4">
    <location>
        <position position="480"/>
    </location>
</feature>
<evidence type="ECO:0000313" key="5">
    <source>
        <dbReference type="Proteomes" id="UP000729357"/>
    </source>
</evidence>
<dbReference type="Proteomes" id="UP000729357">
    <property type="component" value="Unassembled WGS sequence"/>
</dbReference>
<feature type="region of interest" description="Disordered" evidence="2">
    <location>
        <begin position="415"/>
        <end position="480"/>
    </location>
</feature>
<dbReference type="Pfam" id="PF24852">
    <property type="entry name" value="DUF7726"/>
    <property type="match status" value="1"/>
</dbReference>
<sequence length="480" mass="53802">MNDLLIKNMKKYTDMSDEEVDEFAYFLVATDYFKLPDHRGGAVIPGTKHYRSDGTEHTLADVPHRIVVQEIENQIQKQPVDRRTEMYRKVVEGVQGAKKNPDWERPAINPNKDPATPFSAPKAVDAKSNQQLVDDLASAIAMSDRTKGMVQAQIVYRDASGDDKRPAFIMFGGLEGGTVSGGRLGRDHKLTDVPNHFVRDSIMDCINSEVGEDKKETARTAVFSDLSPSEIATYSALVSKSKDEERRKETEEEERLEEIMNIMDTYKPKPKSILEAMNIIQQKELLDKIPDDDLDLTQRGNHGHFDTDFEGVFKSVVKPGSIKLPYEAETACPLAIDLDCDQIRACIKRFTRDGIWSIDQFRLALGQIARPELTKFLEKRGENEGKTLRARALCWQFFKSREVLGLDMTKSSQDDIKKLQEKGKKRASGDDQTPGKKTKPSTAEWLDAARQSAMGVQRGPFDGGGSTPGRTATPIDLTED</sequence>
<comment type="caution">
    <text evidence="4">The sequence shown here is derived from an EMBL/GenBank/DDBJ whole genome shotgun (WGS) entry which is preliminary data.</text>
</comment>
<dbReference type="AlphaFoldDB" id="A0A9P8JSR1"/>
<accession>A0A9P8JSR1</accession>
<proteinExistence type="predicted"/>